<dbReference type="SUPFAM" id="SSF50630">
    <property type="entry name" value="Acid proteases"/>
    <property type="match status" value="1"/>
</dbReference>
<dbReference type="AlphaFoldDB" id="A0A392NXD1"/>
<reference evidence="2 3" key="1">
    <citation type="journal article" date="2018" name="Front. Plant Sci.">
        <title>Red Clover (Trifolium pratense) and Zigzag Clover (T. medium) - A Picture of Genomic Similarities and Differences.</title>
        <authorList>
            <person name="Dluhosova J."/>
            <person name="Istvanek J."/>
            <person name="Nedelnik J."/>
            <person name="Repkova J."/>
        </authorList>
    </citation>
    <scope>NUCLEOTIDE SEQUENCE [LARGE SCALE GENOMIC DNA]</scope>
    <source>
        <strain evidence="3">cv. 10/8</strain>
        <tissue evidence="2">Leaf</tissue>
    </source>
</reference>
<evidence type="ECO:0000313" key="3">
    <source>
        <dbReference type="Proteomes" id="UP000265520"/>
    </source>
</evidence>
<feature type="non-terminal residue" evidence="2">
    <location>
        <position position="1"/>
    </location>
</feature>
<feature type="domain" description="Xylanase inhibitor C-terminal" evidence="1">
    <location>
        <begin position="2"/>
        <end position="52"/>
    </location>
</feature>
<dbReference type="InterPro" id="IPR032799">
    <property type="entry name" value="TAXi_C"/>
</dbReference>
<accession>A0A392NXD1</accession>
<keyword evidence="3" id="KW-1185">Reference proteome</keyword>
<dbReference type="Gene3D" id="2.40.70.10">
    <property type="entry name" value="Acid Proteases"/>
    <property type="match status" value="1"/>
</dbReference>
<name>A0A392NXD1_9FABA</name>
<dbReference type="InterPro" id="IPR021109">
    <property type="entry name" value="Peptidase_aspartic_dom_sf"/>
</dbReference>
<organism evidence="2 3">
    <name type="scientific">Trifolium medium</name>
    <dbReference type="NCBI Taxonomy" id="97028"/>
    <lineage>
        <taxon>Eukaryota</taxon>
        <taxon>Viridiplantae</taxon>
        <taxon>Streptophyta</taxon>
        <taxon>Embryophyta</taxon>
        <taxon>Tracheophyta</taxon>
        <taxon>Spermatophyta</taxon>
        <taxon>Magnoliopsida</taxon>
        <taxon>eudicotyledons</taxon>
        <taxon>Gunneridae</taxon>
        <taxon>Pentapetalae</taxon>
        <taxon>rosids</taxon>
        <taxon>fabids</taxon>
        <taxon>Fabales</taxon>
        <taxon>Fabaceae</taxon>
        <taxon>Papilionoideae</taxon>
        <taxon>50 kb inversion clade</taxon>
        <taxon>NPAAA clade</taxon>
        <taxon>Hologalegina</taxon>
        <taxon>IRL clade</taxon>
        <taxon>Trifolieae</taxon>
        <taxon>Trifolium</taxon>
    </lineage>
</organism>
<proteinExistence type="predicted"/>
<sequence>AHYNVILKDMEIDGEPVRLPLDLFGSGSGRGTIIDSGTTLAYIPASIYDQIVPKKGLKLYLVEEQFTCFHYTEKYDTYLRNFISLHLEILMKDFQLSSFTLKGFL</sequence>
<evidence type="ECO:0000313" key="2">
    <source>
        <dbReference type="EMBL" id="MCI04461.1"/>
    </source>
</evidence>
<protein>
    <submittedName>
        <fullName evidence="2">Aspartic proteinase-like protein 2-like</fullName>
    </submittedName>
</protein>
<evidence type="ECO:0000259" key="1">
    <source>
        <dbReference type="Pfam" id="PF14541"/>
    </source>
</evidence>
<dbReference type="Pfam" id="PF14541">
    <property type="entry name" value="TAXi_C"/>
    <property type="match status" value="1"/>
</dbReference>
<dbReference type="Proteomes" id="UP000265520">
    <property type="component" value="Unassembled WGS sequence"/>
</dbReference>
<gene>
    <name evidence="2" type="ORF">A2U01_0025508</name>
</gene>
<comment type="caution">
    <text evidence="2">The sequence shown here is derived from an EMBL/GenBank/DDBJ whole genome shotgun (WGS) entry which is preliminary data.</text>
</comment>
<dbReference type="EMBL" id="LXQA010055492">
    <property type="protein sequence ID" value="MCI04461.1"/>
    <property type="molecule type" value="Genomic_DNA"/>
</dbReference>